<dbReference type="Gene3D" id="1.10.150.190">
    <property type="entry name" value="Translation initiation factor 2, subunit 1, domain 2"/>
    <property type="match status" value="1"/>
</dbReference>
<dbReference type="SUPFAM" id="SSF50249">
    <property type="entry name" value="Nucleic acid-binding proteins"/>
    <property type="match status" value="1"/>
</dbReference>
<name>A0A830GWE2_9CREN</name>
<reference evidence="6" key="2">
    <citation type="submission" date="2020-09" db="EMBL/GenBank/DDBJ databases">
        <authorList>
            <person name="Sun Q."/>
            <person name="Ohkuma M."/>
        </authorList>
    </citation>
    <scope>NUCLEOTIDE SEQUENCE</scope>
    <source>
        <strain evidence="6">JCM 10088</strain>
    </source>
</reference>
<dbReference type="InterPro" id="IPR011488">
    <property type="entry name" value="TIF_2_asu"/>
</dbReference>
<dbReference type="PANTHER" id="PTHR10602">
    <property type="entry name" value="EUKARYOTIC TRANSLATION INITIATION FACTOR 2 SUBUNIT 1"/>
    <property type="match status" value="1"/>
</dbReference>
<dbReference type="NCBIfam" id="NF003062">
    <property type="entry name" value="PRK03987.1-1"/>
    <property type="match status" value="1"/>
</dbReference>
<dbReference type="Gene3D" id="2.40.50.140">
    <property type="entry name" value="Nucleic acid-binding proteins"/>
    <property type="match status" value="1"/>
</dbReference>
<dbReference type="EMBL" id="BMNL01000002">
    <property type="protein sequence ID" value="GGP21029.1"/>
    <property type="molecule type" value="Genomic_DNA"/>
</dbReference>
<dbReference type="InterPro" id="IPR003029">
    <property type="entry name" value="S1_domain"/>
</dbReference>
<evidence type="ECO:0000313" key="7">
    <source>
        <dbReference type="Proteomes" id="UP000610960"/>
    </source>
</evidence>
<sequence>MISSSPKMSSDSHRDKGRDKSSLPQVRIARRDMPELGELVIGTVSKITEHGAYVRLDEYNGMEAYVPVNEIVPTLFRDITDYLDVGRKAVFKVIRVERGRRLIDLSYRKVRDEEREKMLLRWKRTVKALRLFNMISQKLGIPLQKLIEDVGWRVEDYYGDMYGIFEAVIRSDEALGKLGIPENIANAIKEVAAQHVDVPKVELKGMIRLINIGPNGVESIRNILSAARSAAVKLGAEEVEIYTIGPPRYKVIMRGRDPKRLEAAMEEVSKLIVVEAKKSGGEASFSRLD</sequence>
<protein>
    <submittedName>
        <fullName evidence="6">Translation initiation factor IF-2 subunit alpha</fullName>
    </submittedName>
</protein>
<comment type="caution">
    <text evidence="6">The sequence shown here is derived from an EMBL/GenBank/DDBJ whole genome shotgun (WGS) entry which is preliminary data.</text>
</comment>
<comment type="similarity">
    <text evidence="1">Belongs to the eIF-2-alpha family.</text>
</comment>
<dbReference type="Pfam" id="PF00575">
    <property type="entry name" value="S1"/>
    <property type="match status" value="1"/>
</dbReference>
<feature type="domain" description="S1 motif" evidence="5">
    <location>
        <begin position="37"/>
        <end position="108"/>
    </location>
</feature>
<feature type="region of interest" description="Disordered" evidence="4">
    <location>
        <begin position="1"/>
        <end position="27"/>
    </location>
</feature>
<evidence type="ECO:0000256" key="4">
    <source>
        <dbReference type="SAM" id="MobiDB-lite"/>
    </source>
</evidence>
<dbReference type="Proteomes" id="UP000610960">
    <property type="component" value="Unassembled WGS sequence"/>
</dbReference>
<proteinExistence type="inferred from homology"/>
<evidence type="ECO:0000259" key="5">
    <source>
        <dbReference type="PROSITE" id="PS50126"/>
    </source>
</evidence>
<evidence type="ECO:0000256" key="3">
    <source>
        <dbReference type="ARBA" id="ARBA00022917"/>
    </source>
</evidence>
<dbReference type="SUPFAM" id="SSF110993">
    <property type="entry name" value="eIF-2-alpha, C-terminal domain"/>
    <property type="match status" value="1"/>
</dbReference>
<dbReference type="InterPro" id="IPR012340">
    <property type="entry name" value="NA-bd_OB-fold"/>
</dbReference>
<dbReference type="GO" id="GO:0003743">
    <property type="term" value="F:translation initiation factor activity"/>
    <property type="evidence" value="ECO:0007669"/>
    <property type="project" value="UniProtKB-KW"/>
</dbReference>
<dbReference type="GO" id="GO:0043022">
    <property type="term" value="F:ribosome binding"/>
    <property type="evidence" value="ECO:0007669"/>
    <property type="project" value="TreeGrafter"/>
</dbReference>
<accession>A0A830GWE2</accession>
<keyword evidence="2 6" id="KW-0396">Initiation factor</keyword>
<evidence type="ECO:0000256" key="1">
    <source>
        <dbReference type="ARBA" id="ARBA00007223"/>
    </source>
</evidence>
<feature type="compositionally biased region" description="Basic and acidic residues" evidence="4">
    <location>
        <begin position="10"/>
        <end position="21"/>
    </location>
</feature>
<evidence type="ECO:0000313" key="6">
    <source>
        <dbReference type="EMBL" id="GGP21029.1"/>
    </source>
</evidence>
<evidence type="ECO:0000256" key="2">
    <source>
        <dbReference type="ARBA" id="ARBA00022540"/>
    </source>
</evidence>
<organism evidence="6 7">
    <name type="scientific">Thermocladium modestius</name>
    <dbReference type="NCBI Taxonomy" id="62609"/>
    <lineage>
        <taxon>Archaea</taxon>
        <taxon>Thermoproteota</taxon>
        <taxon>Thermoprotei</taxon>
        <taxon>Thermoproteales</taxon>
        <taxon>Thermoproteaceae</taxon>
        <taxon>Thermocladium</taxon>
    </lineage>
</organism>
<dbReference type="CDD" id="cd04452">
    <property type="entry name" value="S1_IF2_alpha"/>
    <property type="match status" value="1"/>
</dbReference>
<dbReference type="Pfam" id="PF07541">
    <property type="entry name" value="EIF_2_alpha"/>
    <property type="match status" value="1"/>
</dbReference>
<reference evidence="6" key="1">
    <citation type="journal article" date="2014" name="Int. J. Syst. Evol. Microbiol.">
        <title>Complete genome sequence of Corynebacterium casei LMG S-19264T (=DSM 44701T), isolated from a smear-ripened cheese.</title>
        <authorList>
            <consortium name="US DOE Joint Genome Institute (JGI-PGF)"/>
            <person name="Walter F."/>
            <person name="Albersmeier A."/>
            <person name="Kalinowski J."/>
            <person name="Ruckert C."/>
        </authorList>
    </citation>
    <scope>NUCLEOTIDE SEQUENCE</scope>
    <source>
        <strain evidence="6">JCM 10088</strain>
    </source>
</reference>
<keyword evidence="7" id="KW-1185">Reference proteome</keyword>
<gene>
    <name evidence="6" type="ORF">GCM10007981_11490</name>
</gene>
<dbReference type="SUPFAM" id="SSF116742">
    <property type="entry name" value="eIF2alpha middle domain-like"/>
    <property type="match status" value="1"/>
</dbReference>
<keyword evidence="3" id="KW-0648">Protein biosynthesis</keyword>
<dbReference type="SMART" id="SM00316">
    <property type="entry name" value="S1"/>
    <property type="match status" value="1"/>
</dbReference>
<dbReference type="InterPro" id="IPR024055">
    <property type="entry name" value="TIF2_asu_C"/>
</dbReference>
<dbReference type="PROSITE" id="PS50126">
    <property type="entry name" value="S1"/>
    <property type="match status" value="1"/>
</dbReference>
<dbReference type="Gene3D" id="3.30.70.1130">
    <property type="entry name" value="EIF_2_alpha"/>
    <property type="match status" value="1"/>
</dbReference>
<dbReference type="GO" id="GO:0003723">
    <property type="term" value="F:RNA binding"/>
    <property type="evidence" value="ECO:0007669"/>
    <property type="project" value="InterPro"/>
</dbReference>
<dbReference type="InterPro" id="IPR024054">
    <property type="entry name" value="TIF2_asu_middle_sf"/>
</dbReference>
<dbReference type="PANTHER" id="PTHR10602:SF0">
    <property type="entry name" value="EUKARYOTIC TRANSLATION INITIATION FACTOR 2 SUBUNIT 1"/>
    <property type="match status" value="1"/>
</dbReference>
<dbReference type="AlphaFoldDB" id="A0A830GWE2"/>
<dbReference type="InterPro" id="IPR044126">
    <property type="entry name" value="S1_IF2_alpha"/>
</dbReference>